<dbReference type="InterPro" id="IPR041881">
    <property type="entry name" value="PqqD_sf"/>
</dbReference>
<sequence>MIKHNELLTTHLLSQKEGNIVSDMDGEKVMLSIENGKYYNLGEVGGDIWDLLEQPVSVQDLVTSLTTQYHVTKEECEEQVLTFLDHLAEEGLLETHSR</sequence>
<dbReference type="RefSeq" id="WP_104058964.1">
    <property type="nucleotide sequence ID" value="NZ_PREZ01000006.1"/>
</dbReference>
<dbReference type="OrthoDB" id="1495225at2"/>
<comment type="caution">
    <text evidence="1">The sequence shown here is derived from an EMBL/GenBank/DDBJ whole genome shotgun (WGS) entry which is preliminary data.</text>
</comment>
<keyword evidence="2" id="KW-1185">Reference proteome</keyword>
<proteinExistence type="predicted"/>
<dbReference type="Pfam" id="PF05402">
    <property type="entry name" value="PqqD"/>
    <property type="match status" value="1"/>
</dbReference>
<dbReference type="Proteomes" id="UP000239047">
    <property type="component" value="Unassembled WGS sequence"/>
</dbReference>
<accession>A0A2S5G8F2</accession>
<evidence type="ECO:0000313" key="1">
    <source>
        <dbReference type="EMBL" id="PPA69225.1"/>
    </source>
</evidence>
<dbReference type="AlphaFoldDB" id="A0A2S5G8F2"/>
<reference evidence="1 2" key="1">
    <citation type="submission" date="2018-02" db="EMBL/GenBank/DDBJ databases">
        <title>Jeotgalibacillus proteolyticum sp. nov. a protease producing bacterium isolated from ocean sediments of Laizhou Bay.</title>
        <authorList>
            <person name="Li Y."/>
        </authorList>
    </citation>
    <scope>NUCLEOTIDE SEQUENCE [LARGE SCALE GENOMIC DNA]</scope>
    <source>
        <strain evidence="1 2">22-7</strain>
    </source>
</reference>
<evidence type="ECO:0000313" key="2">
    <source>
        <dbReference type="Proteomes" id="UP000239047"/>
    </source>
</evidence>
<dbReference type="Gene3D" id="1.10.10.1150">
    <property type="entry name" value="Coenzyme PQQ synthesis protein D (PqqD)"/>
    <property type="match status" value="1"/>
</dbReference>
<dbReference type="InterPro" id="IPR008792">
    <property type="entry name" value="PQQD"/>
</dbReference>
<protein>
    <submittedName>
        <fullName evidence="1">PqqD family protein</fullName>
    </submittedName>
</protein>
<dbReference type="EMBL" id="PREZ01000006">
    <property type="protein sequence ID" value="PPA69225.1"/>
    <property type="molecule type" value="Genomic_DNA"/>
</dbReference>
<dbReference type="NCBIfam" id="NF033536">
    <property type="entry name" value="lasso_PqqD_Bac"/>
    <property type="match status" value="1"/>
</dbReference>
<name>A0A2S5G8F2_9BACL</name>
<organism evidence="1 2">
    <name type="scientific">Jeotgalibacillus proteolyticus</name>
    <dbReference type="NCBI Taxonomy" id="2082395"/>
    <lineage>
        <taxon>Bacteria</taxon>
        <taxon>Bacillati</taxon>
        <taxon>Bacillota</taxon>
        <taxon>Bacilli</taxon>
        <taxon>Bacillales</taxon>
        <taxon>Caryophanaceae</taxon>
        <taxon>Jeotgalibacillus</taxon>
    </lineage>
</organism>
<gene>
    <name evidence="1" type="ORF">C4B60_15570</name>
</gene>